<dbReference type="EMBL" id="SMFN01000006">
    <property type="protein sequence ID" value="TDE05178.1"/>
    <property type="molecule type" value="Genomic_DNA"/>
</dbReference>
<dbReference type="InterPro" id="IPR038765">
    <property type="entry name" value="Papain-like_cys_pep_sf"/>
</dbReference>
<dbReference type="InterPro" id="IPR002931">
    <property type="entry name" value="Transglutaminase-like"/>
</dbReference>
<dbReference type="SUPFAM" id="SSF54001">
    <property type="entry name" value="Cysteine proteinases"/>
    <property type="match status" value="1"/>
</dbReference>
<dbReference type="PANTHER" id="PTHR46333">
    <property type="entry name" value="CYTOKINESIS PROTEIN 3"/>
    <property type="match status" value="1"/>
</dbReference>
<sequence length="395" mass="45214">MKPTLHTMKNIFLLFWFFFTLLGFGQVNAGYAVVDAKMAAIPVNATTSTEAIAKYINTNFKTQTDKIRAVFYWTASNISYDVPGMYKVNFDETVSEKIAKTLKTKKGVCIHYASVFNDLSQKIGIQSYIIEGYTKQNGNVSNLAHAWTVAKIDNKWYVFDSTWGSGYVNNGKFFKKLNNNYFKAEPTKIIVSHIPFDYLWQFSNYPITNNQFYEGKIQINKTKKYYDFEKEIVKHNGLSEEDKLFASADRIAKNGLKNAMIVERYEGKKKRLAYIKYNSNIEKLNAIVNEMNEAVVMLNDFIHYRNNTFKPALPDSEISIMIDAPREKLAKCQNEIHKVGSVGNENAANVASIKKSISKALAQAEEHAKFVDAYLSKSKIARKTMFFKVAQFRVR</sequence>
<dbReference type="Gene3D" id="3.10.620.30">
    <property type="match status" value="1"/>
</dbReference>
<dbReference type="GO" id="GO:0005737">
    <property type="term" value="C:cytoplasm"/>
    <property type="evidence" value="ECO:0007669"/>
    <property type="project" value="TreeGrafter"/>
</dbReference>
<dbReference type="PANTHER" id="PTHR46333:SF2">
    <property type="entry name" value="CYTOKINESIS PROTEIN 3"/>
    <property type="match status" value="1"/>
</dbReference>
<evidence type="ECO:0000313" key="3">
    <source>
        <dbReference type="Proteomes" id="UP000294644"/>
    </source>
</evidence>
<comment type="caution">
    <text evidence="2">The sequence shown here is derived from an EMBL/GenBank/DDBJ whole genome shotgun (WGS) entry which is preliminary data.</text>
</comment>
<dbReference type="SMART" id="SM00460">
    <property type="entry name" value="TGc"/>
    <property type="match status" value="1"/>
</dbReference>
<keyword evidence="3" id="KW-1185">Reference proteome</keyword>
<feature type="domain" description="Transglutaminase-like" evidence="1">
    <location>
        <begin position="101"/>
        <end position="163"/>
    </location>
</feature>
<accession>A0A4V2Z1J7</accession>
<dbReference type="InterPro" id="IPR052557">
    <property type="entry name" value="CAP/Cytokinesis_protein"/>
</dbReference>
<name>A0A4V2Z1J7_9FLAO</name>
<evidence type="ECO:0000313" key="2">
    <source>
        <dbReference type="EMBL" id="TDE05178.1"/>
    </source>
</evidence>
<proteinExistence type="predicted"/>
<reference evidence="2 3" key="1">
    <citation type="submission" date="2019-03" db="EMBL/GenBank/DDBJ databases">
        <title>Flavobacterium LB-D12 sp. nov., isolated from arctic soil.</title>
        <authorList>
            <person name="Chaudhary D.K."/>
        </authorList>
    </citation>
    <scope>NUCLEOTIDE SEQUENCE [LARGE SCALE GENOMIC DNA]</scope>
    <source>
        <strain evidence="2 3">LB-D12</strain>
    </source>
</reference>
<dbReference type="Proteomes" id="UP000294644">
    <property type="component" value="Unassembled WGS sequence"/>
</dbReference>
<dbReference type="AlphaFoldDB" id="A0A4V2Z1J7"/>
<evidence type="ECO:0000259" key="1">
    <source>
        <dbReference type="SMART" id="SM00460"/>
    </source>
</evidence>
<gene>
    <name evidence="2" type="ORF">E0F91_06670</name>
</gene>
<dbReference type="OrthoDB" id="9788327at2"/>
<dbReference type="Pfam" id="PF01841">
    <property type="entry name" value="Transglut_core"/>
    <property type="match status" value="1"/>
</dbReference>
<organism evidence="2 3">
    <name type="scientific">Flavobacterium sandaracinum</name>
    <dbReference type="NCBI Taxonomy" id="2541733"/>
    <lineage>
        <taxon>Bacteria</taxon>
        <taxon>Pseudomonadati</taxon>
        <taxon>Bacteroidota</taxon>
        <taxon>Flavobacteriia</taxon>
        <taxon>Flavobacteriales</taxon>
        <taxon>Flavobacteriaceae</taxon>
        <taxon>Flavobacterium</taxon>
    </lineage>
</organism>
<protein>
    <recommendedName>
        <fullName evidence="1">Transglutaminase-like domain-containing protein</fullName>
    </recommendedName>
</protein>